<evidence type="ECO:0000313" key="3">
    <source>
        <dbReference type="Proteomes" id="UP000747399"/>
    </source>
</evidence>
<feature type="non-terminal residue" evidence="2">
    <location>
        <position position="1"/>
    </location>
</feature>
<accession>A0A8J4AVX9</accession>
<organism evidence="2 3">
    <name type="scientific">Volvox africanus</name>
    <dbReference type="NCBI Taxonomy" id="51714"/>
    <lineage>
        <taxon>Eukaryota</taxon>
        <taxon>Viridiplantae</taxon>
        <taxon>Chlorophyta</taxon>
        <taxon>core chlorophytes</taxon>
        <taxon>Chlorophyceae</taxon>
        <taxon>CS clade</taxon>
        <taxon>Chlamydomonadales</taxon>
        <taxon>Volvocaceae</taxon>
        <taxon>Volvox</taxon>
    </lineage>
</organism>
<dbReference type="AlphaFoldDB" id="A0A8J4AVX9"/>
<reference evidence="2" key="1">
    <citation type="journal article" date="2021" name="Proc. Natl. Acad. Sci. U.S.A.">
        <title>Three genomes in the algal genus Volvox reveal the fate of a haploid sex-determining region after a transition to homothallism.</title>
        <authorList>
            <person name="Yamamoto K."/>
            <person name="Hamaji T."/>
            <person name="Kawai-Toyooka H."/>
            <person name="Matsuzaki R."/>
            <person name="Takahashi F."/>
            <person name="Nishimura Y."/>
            <person name="Kawachi M."/>
            <person name="Noguchi H."/>
            <person name="Minakuchi Y."/>
            <person name="Umen J.G."/>
            <person name="Toyoda A."/>
            <person name="Nozaki H."/>
        </authorList>
    </citation>
    <scope>NUCLEOTIDE SEQUENCE</scope>
    <source>
        <strain evidence="2">NIES-3780</strain>
    </source>
</reference>
<name>A0A8J4AVX9_9CHLO</name>
<evidence type="ECO:0000313" key="2">
    <source>
        <dbReference type="EMBL" id="GIL48077.1"/>
    </source>
</evidence>
<keyword evidence="3" id="KW-1185">Reference proteome</keyword>
<sequence>SSIGDRPSSGGPGRRRGDDSDYVGVSGASAPMPVVAGLQRFISHGWRGLQVSVLPPRLQVGHGPGMDLSAPGVVSPSHLAAQLHTAGRVAIRSCALGRVVRSRLNGTMHGVAAAAGPTPVVPIQPLLRSTGVTAAGLSNCDSSEGQPSLSVVPLEDDDRAATAAGSGGAGTSSRSDLNRIYSLPTVYTSAAASSYRAAPLQRCAAEAPSREGSPKQQGQGPKPGPSGFASLFQFQKPSRDRSRNGISSPTSAD</sequence>
<gene>
    <name evidence="2" type="ORF">Vafri_4776</name>
</gene>
<proteinExistence type="predicted"/>
<feature type="region of interest" description="Disordered" evidence="1">
    <location>
        <begin position="1"/>
        <end position="25"/>
    </location>
</feature>
<protein>
    <submittedName>
        <fullName evidence="2">Uncharacterized protein</fullName>
    </submittedName>
</protein>
<evidence type="ECO:0000256" key="1">
    <source>
        <dbReference type="SAM" id="MobiDB-lite"/>
    </source>
</evidence>
<feature type="compositionally biased region" description="Polar residues" evidence="1">
    <location>
        <begin position="244"/>
        <end position="253"/>
    </location>
</feature>
<dbReference type="EMBL" id="BNCO01000005">
    <property type="protein sequence ID" value="GIL48077.1"/>
    <property type="molecule type" value="Genomic_DNA"/>
</dbReference>
<dbReference type="Proteomes" id="UP000747399">
    <property type="component" value="Unassembled WGS sequence"/>
</dbReference>
<comment type="caution">
    <text evidence="2">The sequence shown here is derived from an EMBL/GenBank/DDBJ whole genome shotgun (WGS) entry which is preliminary data.</text>
</comment>
<feature type="region of interest" description="Disordered" evidence="1">
    <location>
        <begin position="198"/>
        <end position="253"/>
    </location>
</feature>
<feature type="non-terminal residue" evidence="2">
    <location>
        <position position="253"/>
    </location>
</feature>